<evidence type="ECO:0000313" key="3">
    <source>
        <dbReference type="Proteomes" id="UP001228049"/>
    </source>
</evidence>
<evidence type="ECO:0000256" key="1">
    <source>
        <dbReference type="SAM" id="MobiDB-lite"/>
    </source>
</evidence>
<dbReference type="Proteomes" id="UP001228049">
    <property type="component" value="Unassembled WGS sequence"/>
</dbReference>
<reference evidence="2" key="1">
    <citation type="submission" date="2023-04" db="EMBL/GenBank/DDBJ databases">
        <title>Chromosome-level genome of Chaenocephalus aceratus.</title>
        <authorList>
            <person name="Park H."/>
        </authorList>
    </citation>
    <scope>NUCLEOTIDE SEQUENCE</scope>
    <source>
        <strain evidence="2">DE</strain>
        <tissue evidence="2">Muscle</tissue>
    </source>
</reference>
<organism evidence="2 3">
    <name type="scientific">Dissostichus eleginoides</name>
    <name type="common">Patagonian toothfish</name>
    <name type="synonym">Dissostichus amissus</name>
    <dbReference type="NCBI Taxonomy" id="100907"/>
    <lineage>
        <taxon>Eukaryota</taxon>
        <taxon>Metazoa</taxon>
        <taxon>Chordata</taxon>
        <taxon>Craniata</taxon>
        <taxon>Vertebrata</taxon>
        <taxon>Euteleostomi</taxon>
        <taxon>Actinopterygii</taxon>
        <taxon>Neopterygii</taxon>
        <taxon>Teleostei</taxon>
        <taxon>Neoteleostei</taxon>
        <taxon>Acanthomorphata</taxon>
        <taxon>Eupercaria</taxon>
        <taxon>Perciformes</taxon>
        <taxon>Notothenioidei</taxon>
        <taxon>Nototheniidae</taxon>
        <taxon>Dissostichus</taxon>
    </lineage>
</organism>
<sequence length="100" mass="10357">MLIILSRQFVLHYAGDNAPDNKKGVNVYVNTQANDAIWFVVPPDKPGAPEDPQAASPTAEAPGSTAAGAGNLAGWAGMWSLSPGVQILDPWGTQTPTLSG</sequence>
<comment type="caution">
    <text evidence="2">The sequence shown here is derived from an EMBL/GenBank/DDBJ whole genome shotgun (WGS) entry which is preliminary data.</text>
</comment>
<accession>A0AAD9BDN4</accession>
<gene>
    <name evidence="2" type="ORF">KUDE01_025638</name>
</gene>
<proteinExistence type="predicted"/>
<protein>
    <submittedName>
        <fullName evidence="2">Elongin-A</fullName>
    </submittedName>
</protein>
<evidence type="ECO:0000313" key="2">
    <source>
        <dbReference type="EMBL" id="KAK1880109.1"/>
    </source>
</evidence>
<dbReference type="EMBL" id="JASDAP010000025">
    <property type="protein sequence ID" value="KAK1880109.1"/>
    <property type="molecule type" value="Genomic_DNA"/>
</dbReference>
<keyword evidence="3" id="KW-1185">Reference proteome</keyword>
<feature type="region of interest" description="Disordered" evidence="1">
    <location>
        <begin position="42"/>
        <end position="67"/>
    </location>
</feature>
<dbReference type="AlphaFoldDB" id="A0AAD9BDN4"/>
<name>A0AAD9BDN4_DISEL</name>